<dbReference type="OrthoDB" id="2448833at2"/>
<gene>
    <name evidence="2" type="ORF">Pla110_22590</name>
</gene>
<accession>A0A518CMT3</accession>
<protein>
    <recommendedName>
        <fullName evidence="1">DUF4166 domain-containing protein</fullName>
    </recommendedName>
</protein>
<evidence type="ECO:0000313" key="2">
    <source>
        <dbReference type="EMBL" id="QDU80528.1"/>
    </source>
</evidence>
<dbReference type="Proteomes" id="UP000317178">
    <property type="component" value="Chromosome"/>
</dbReference>
<keyword evidence="3" id="KW-1185">Reference proteome</keyword>
<name>A0A518CMT3_9PLAN</name>
<dbReference type="AlphaFoldDB" id="A0A518CMT3"/>
<reference evidence="2 3" key="1">
    <citation type="submission" date="2019-02" db="EMBL/GenBank/DDBJ databases">
        <title>Deep-cultivation of Planctomycetes and their phenomic and genomic characterization uncovers novel biology.</title>
        <authorList>
            <person name="Wiegand S."/>
            <person name="Jogler M."/>
            <person name="Boedeker C."/>
            <person name="Pinto D."/>
            <person name="Vollmers J."/>
            <person name="Rivas-Marin E."/>
            <person name="Kohn T."/>
            <person name="Peeters S.H."/>
            <person name="Heuer A."/>
            <person name="Rast P."/>
            <person name="Oberbeckmann S."/>
            <person name="Bunk B."/>
            <person name="Jeske O."/>
            <person name="Meyerdierks A."/>
            <person name="Storesund J.E."/>
            <person name="Kallscheuer N."/>
            <person name="Luecker S."/>
            <person name="Lage O.M."/>
            <person name="Pohl T."/>
            <person name="Merkel B.J."/>
            <person name="Hornburger P."/>
            <person name="Mueller R.-W."/>
            <person name="Bruemmer F."/>
            <person name="Labrenz M."/>
            <person name="Spormann A.M."/>
            <person name="Op den Camp H."/>
            <person name="Overmann J."/>
            <person name="Amann R."/>
            <person name="Jetten M.S.M."/>
            <person name="Mascher T."/>
            <person name="Medema M.H."/>
            <person name="Devos D.P."/>
            <person name="Kaster A.-K."/>
            <person name="Ovreas L."/>
            <person name="Rohde M."/>
            <person name="Galperin M.Y."/>
            <person name="Jogler C."/>
        </authorList>
    </citation>
    <scope>NUCLEOTIDE SEQUENCE [LARGE SCALE GENOMIC DNA]</scope>
    <source>
        <strain evidence="2 3">Pla110</strain>
    </source>
</reference>
<organism evidence="2 3">
    <name type="scientific">Polystyrenella longa</name>
    <dbReference type="NCBI Taxonomy" id="2528007"/>
    <lineage>
        <taxon>Bacteria</taxon>
        <taxon>Pseudomonadati</taxon>
        <taxon>Planctomycetota</taxon>
        <taxon>Planctomycetia</taxon>
        <taxon>Planctomycetales</taxon>
        <taxon>Planctomycetaceae</taxon>
        <taxon>Polystyrenella</taxon>
    </lineage>
</organism>
<evidence type="ECO:0000259" key="1">
    <source>
        <dbReference type="Pfam" id="PF13761"/>
    </source>
</evidence>
<dbReference type="InterPro" id="IPR025311">
    <property type="entry name" value="DUF4166"/>
</dbReference>
<dbReference type="RefSeq" id="WP_144995797.1">
    <property type="nucleotide sequence ID" value="NZ_CP036281.1"/>
</dbReference>
<dbReference type="EMBL" id="CP036281">
    <property type="protein sequence ID" value="QDU80528.1"/>
    <property type="molecule type" value="Genomic_DNA"/>
</dbReference>
<feature type="domain" description="DUF4166" evidence="1">
    <location>
        <begin position="16"/>
        <end position="200"/>
    </location>
</feature>
<dbReference type="KEGG" id="plon:Pla110_22590"/>
<sequence>MTSIYQQVLGADFEKLHPKMQERFGFNSVDRIASIGSGVMEEIWRGPFYTLPFLYVGAWRSIMFPECGKNIPFTIENYAYRDQSGRDTLSWIRRFDVGPIRHFDEYMIYSESRKGIVVYLGTHQHLKATLDLYVDDRGGLRMRSGTQRLFWGNLAFSYPMSLSGNADVREWYDDEADKYRVEVEVTNPTWGKLFGYHGSFNVTWKDVSDQKVPEHILPQREERRE</sequence>
<evidence type="ECO:0000313" key="3">
    <source>
        <dbReference type="Proteomes" id="UP000317178"/>
    </source>
</evidence>
<proteinExistence type="predicted"/>
<dbReference type="Pfam" id="PF13761">
    <property type="entry name" value="DUF4166"/>
    <property type="match status" value="1"/>
</dbReference>